<keyword evidence="2" id="KW-1185">Reference proteome</keyword>
<evidence type="ECO:0000313" key="1">
    <source>
        <dbReference type="EMBL" id="KAL0117605.1"/>
    </source>
</evidence>
<dbReference type="Proteomes" id="UP001430953">
    <property type="component" value="Unassembled WGS sequence"/>
</dbReference>
<dbReference type="AlphaFoldDB" id="A0AAW2FQV7"/>
<gene>
    <name evidence="1" type="ORF">PUN28_008762</name>
</gene>
<evidence type="ECO:0000313" key="2">
    <source>
        <dbReference type="Proteomes" id="UP001430953"/>
    </source>
</evidence>
<proteinExistence type="predicted"/>
<accession>A0AAW2FQV7</accession>
<dbReference type="EMBL" id="JADYXP020000008">
    <property type="protein sequence ID" value="KAL0117605.1"/>
    <property type="molecule type" value="Genomic_DNA"/>
</dbReference>
<reference evidence="1 2" key="1">
    <citation type="submission" date="2023-03" db="EMBL/GenBank/DDBJ databases">
        <title>High recombination rates correlate with genetic variation in Cardiocondyla obscurior ants.</title>
        <authorList>
            <person name="Errbii M."/>
        </authorList>
    </citation>
    <scope>NUCLEOTIDE SEQUENCE [LARGE SCALE GENOMIC DNA]</scope>
    <source>
        <strain evidence="1">Alpha-2009</strain>
        <tissue evidence="1">Whole body</tissue>
    </source>
</reference>
<sequence length="123" mass="14707">MPTPFLAFYLHQKNRDIDKNEKKFLKIWHKFRAVTSANAHVTIFSVLPSPEAEILTKNKKNFENLATYHCAVTCPRDHFQRSTLSRNTDIDEKQKKKFLKIWQRIVCGDVSRCPRDHFQRQRY</sequence>
<protein>
    <submittedName>
        <fullName evidence="1">Uncharacterized protein</fullName>
    </submittedName>
</protein>
<comment type="caution">
    <text evidence="1">The sequence shown here is derived from an EMBL/GenBank/DDBJ whole genome shotgun (WGS) entry which is preliminary data.</text>
</comment>
<name>A0AAW2FQV7_9HYME</name>
<organism evidence="1 2">
    <name type="scientific">Cardiocondyla obscurior</name>
    <dbReference type="NCBI Taxonomy" id="286306"/>
    <lineage>
        <taxon>Eukaryota</taxon>
        <taxon>Metazoa</taxon>
        <taxon>Ecdysozoa</taxon>
        <taxon>Arthropoda</taxon>
        <taxon>Hexapoda</taxon>
        <taxon>Insecta</taxon>
        <taxon>Pterygota</taxon>
        <taxon>Neoptera</taxon>
        <taxon>Endopterygota</taxon>
        <taxon>Hymenoptera</taxon>
        <taxon>Apocrita</taxon>
        <taxon>Aculeata</taxon>
        <taxon>Formicoidea</taxon>
        <taxon>Formicidae</taxon>
        <taxon>Myrmicinae</taxon>
        <taxon>Cardiocondyla</taxon>
    </lineage>
</organism>